<sequence>MSMLKVLAGFVPWFVFGLVATREGAGAVTTAAWLAFVVAAALVVVSLVRGGSPKVLEVAGAVVFAVFGVAGALAPAADGFLTDYGTSLATLLLAVVIFALLPVMPFTEQYARETVPRQYWDSPVFRSVNRRISAAWGAVIALMGVSNAVAGLVTELPTTLPTRPVDLALNWVVPALLIWWAVRYTRRVSSEADDHAPAAHRV</sequence>
<keyword evidence="1" id="KW-1133">Transmembrane helix</keyword>
<feature type="transmembrane region" description="Helical" evidence="1">
    <location>
        <begin position="165"/>
        <end position="182"/>
    </location>
</feature>
<feature type="transmembrane region" description="Helical" evidence="1">
    <location>
        <begin position="31"/>
        <end position="48"/>
    </location>
</feature>
<keyword evidence="1" id="KW-0472">Membrane</keyword>
<reference evidence="2 3" key="1">
    <citation type="submission" date="2021-03" db="EMBL/GenBank/DDBJ databases">
        <title>Sequencing the genomes of 1000 actinobacteria strains.</title>
        <authorList>
            <person name="Klenk H.-P."/>
        </authorList>
    </citation>
    <scope>NUCLEOTIDE SEQUENCE [LARGE SCALE GENOMIC DNA]</scope>
    <source>
        <strain evidence="2 3">DSM 45256</strain>
    </source>
</reference>
<feature type="transmembrane region" description="Helical" evidence="1">
    <location>
        <begin position="132"/>
        <end position="153"/>
    </location>
</feature>
<comment type="caution">
    <text evidence="2">The sequence shown here is derived from an EMBL/GenBank/DDBJ whole genome shotgun (WGS) entry which is preliminary data.</text>
</comment>
<proteinExistence type="predicted"/>
<accession>A0ABS4W4T4</accession>
<gene>
    <name evidence="2" type="ORF">JOF36_006355</name>
</gene>
<feature type="transmembrane region" description="Helical" evidence="1">
    <location>
        <begin position="88"/>
        <end position="111"/>
    </location>
</feature>
<evidence type="ECO:0000313" key="3">
    <source>
        <dbReference type="Proteomes" id="UP001519295"/>
    </source>
</evidence>
<keyword evidence="1" id="KW-0812">Transmembrane</keyword>
<feature type="transmembrane region" description="Helical" evidence="1">
    <location>
        <begin position="55"/>
        <end position="76"/>
    </location>
</feature>
<evidence type="ECO:0000313" key="2">
    <source>
        <dbReference type="EMBL" id="MBP2370659.1"/>
    </source>
</evidence>
<organism evidence="2 3">
    <name type="scientific">Pseudonocardia parietis</name>
    <dbReference type="NCBI Taxonomy" id="570936"/>
    <lineage>
        <taxon>Bacteria</taxon>
        <taxon>Bacillati</taxon>
        <taxon>Actinomycetota</taxon>
        <taxon>Actinomycetes</taxon>
        <taxon>Pseudonocardiales</taxon>
        <taxon>Pseudonocardiaceae</taxon>
        <taxon>Pseudonocardia</taxon>
    </lineage>
</organism>
<dbReference type="EMBL" id="JAGINU010000001">
    <property type="protein sequence ID" value="MBP2370659.1"/>
    <property type="molecule type" value="Genomic_DNA"/>
</dbReference>
<dbReference type="RefSeq" id="WP_210034124.1">
    <property type="nucleotide sequence ID" value="NZ_JAGINU010000001.1"/>
</dbReference>
<dbReference type="Proteomes" id="UP001519295">
    <property type="component" value="Unassembled WGS sequence"/>
</dbReference>
<keyword evidence="3" id="KW-1185">Reference proteome</keyword>
<evidence type="ECO:0000256" key="1">
    <source>
        <dbReference type="SAM" id="Phobius"/>
    </source>
</evidence>
<name>A0ABS4W4T4_9PSEU</name>
<protein>
    <submittedName>
        <fullName evidence="2">Intracellular septation protein A</fullName>
    </submittedName>
</protein>